<protein>
    <submittedName>
        <fullName evidence="1">Uncharacterized protein</fullName>
    </submittedName>
</protein>
<dbReference type="GO" id="GO:0044291">
    <property type="term" value="C:cell-cell contact zone"/>
    <property type="evidence" value="ECO:0007669"/>
    <property type="project" value="TreeGrafter"/>
</dbReference>
<dbReference type="GO" id="GO:0000768">
    <property type="term" value="P:syncytium formation by plasma membrane fusion"/>
    <property type="evidence" value="ECO:0007669"/>
    <property type="project" value="TreeGrafter"/>
</dbReference>
<name>A0AAN8IR72_TRICO</name>
<proteinExistence type="predicted"/>
<dbReference type="EMBL" id="WIXE01009151">
    <property type="protein sequence ID" value="KAK5978677.1"/>
    <property type="molecule type" value="Genomic_DNA"/>
</dbReference>
<gene>
    <name evidence="1" type="ORF">GCK32_007610</name>
</gene>
<dbReference type="PANTHER" id="PTHR37415:SF1">
    <property type="entry name" value="CELL FUSION PROTEIN AFF-1"/>
    <property type="match status" value="1"/>
</dbReference>
<keyword evidence="2" id="KW-1185">Reference proteome</keyword>
<dbReference type="Proteomes" id="UP001331761">
    <property type="component" value="Unassembled WGS sequence"/>
</dbReference>
<dbReference type="Gene3D" id="2.60.98.60">
    <property type="entry name" value="Cell-cell fusogen EFF/AFF, domain 1"/>
    <property type="match status" value="1"/>
</dbReference>
<dbReference type="Pfam" id="PF14884">
    <property type="entry name" value="EFF-AFF"/>
    <property type="match status" value="1"/>
</dbReference>
<evidence type="ECO:0000313" key="2">
    <source>
        <dbReference type="Proteomes" id="UP001331761"/>
    </source>
</evidence>
<evidence type="ECO:0000313" key="1">
    <source>
        <dbReference type="EMBL" id="KAK5978677.1"/>
    </source>
</evidence>
<dbReference type="InterPro" id="IPR029213">
    <property type="entry name" value="Fusogen_EFF/AFF"/>
</dbReference>
<dbReference type="Gene3D" id="2.60.40.3980">
    <property type="entry name" value="Cell-cell fusogen EFF/AFF, domain 3"/>
    <property type="match status" value="1"/>
</dbReference>
<accession>A0AAN8IR72</accession>
<dbReference type="PANTHER" id="PTHR37415">
    <property type="entry name" value="EFF-1A"/>
    <property type="match status" value="1"/>
</dbReference>
<reference evidence="1 2" key="1">
    <citation type="submission" date="2019-10" db="EMBL/GenBank/DDBJ databases">
        <title>Assembly and Annotation for the nematode Trichostrongylus colubriformis.</title>
        <authorList>
            <person name="Martin J."/>
        </authorList>
    </citation>
    <scope>NUCLEOTIDE SEQUENCE [LARGE SCALE GENOMIC DNA]</scope>
    <source>
        <strain evidence="1">G859</strain>
        <tissue evidence="1">Whole worm</tissue>
    </source>
</reference>
<dbReference type="InterPro" id="IPR043076">
    <property type="entry name" value="Fusogen_EFF/AFF_dom3"/>
</dbReference>
<sequence>MIAEAYIFAVPLISTSCFCGCAGRTQKCNIHDYSYRKCYVGSLCYRTYHSSHLSFGCGTSERSELCCEIRIDSYQNKNFTALKVGQPETLAMFRYRVHEPSKEGWRFIFEELVPVSMNRGYSTWNHHKRHKLSLEVTANRAFREMQPGMYYVENGNSSLYGSVLLNDIGESSLDKLGWFRFINGQWDIRRGAIKLRQAHNVYFTNCPDQIYYSSIDASYVVFNNSNGQVRHFDMGRLMSSDPWIDIAAYENRSIVVQHAEGLHVTMHIVTETRPKISRHSSAYTDFVGSIHLDEHSNHYMIVTFLEARGTMLGSVWNNETKSKLQDRVYVPLANTNPANFTTRISLSASINGTQYVCFHPKGDPDGEICHWLRRVAA</sequence>
<dbReference type="AlphaFoldDB" id="A0AAN8IR72"/>
<organism evidence="1 2">
    <name type="scientific">Trichostrongylus colubriformis</name>
    <name type="common">Black scour worm</name>
    <dbReference type="NCBI Taxonomy" id="6319"/>
    <lineage>
        <taxon>Eukaryota</taxon>
        <taxon>Metazoa</taxon>
        <taxon>Ecdysozoa</taxon>
        <taxon>Nematoda</taxon>
        <taxon>Chromadorea</taxon>
        <taxon>Rhabditida</taxon>
        <taxon>Rhabditina</taxon>
        <taxon>Rhabditomorpha</taxon>
        <taxon>Strongyloidea</taxon>
        <taxon>Trichostrongylidae</taxon>
        <taxon>Trichostrongylus</taxon>
    </lineage>
</organism>
<comment type="caution">
    <text evidence="1">The sequence shown here is derived from an EMBL/GenBank/DDBJ whole genome shotgun (WGS) entry which is preliminary data.</text>
</comment>